<reference evidence="1" key="1">
    <citation type="submission" date="2023-04" db="EMBL/GenBank/DDBJ databases">
        <title>Draft Genome sequencing of Naganishia species isolated from polar environments using Oxford Nanopore Technology.</title>
        <authorList>
            <person name="Leo P."/>
            <person name="Venkateswaran K."/>
        </authorList>
    </citation>
    <scope>NUCLEOTIDE SEQUENCE</scope>
    <source>
        <strain evidence="1">MNA-CCFEE 5423</strain>
    </source>
</reference>
<keyword evidence="2" id="KW-1185">Reference proteome</keyword>
<name>A0ACC2VK27_9TREE</name>
<organism evidence="1 2">
    <name type="scientific">Naganishia friedmannii</name>
    <dbReference type="NCBI Taxonomy" id="89922"/>
    <lineage>
        <taxon>Eukaryota</taxon>
        <taxon>Fungi</taxon>
        <taxon>Dikarya</taxon>
        <taxon>Basidiomycota</taxon>
        <taxon>Agaricomycotina</taxon>
        <taxon>Tremellomycetes</taxon>
        <taxon>Filobasidiales</taxon>
        <taxon>Filobasidiaceae</taxon>
        <taxon>Naganishia</taxon>
    </lineage>
</organism>
<dbReference type="EMBL" id="JASBWT010000012">
    <property type="protein sequence ID" value="KAJ9099760.1"/>
    <property type="molecule type" value="Genomic_DNA"/>
</dbReference>
<sequence length="191" mass="20971">MGLFGTSDPVKKEEKMLAKDAKHDDKLVKQALKDLAHTEKEEHKAQKAHDKAVKEHAKIVEKEHKLSERVNAAVHQHDESVSKENKLAHDIQAREQYHAKLEQEIAAKKQAVEQVTQRHNSNDHQREERHHALEATHATPGTTATTSTVHPNGVNGEPYTTTAAATGTGSSTAGVLPTHTTTGTVPAGERY</sequence>
<dbReference type="Proteomes" id="UP001227268">
    <property type="component" value="Unassembled WGS sequence"/>
</dbReference>
<gene>
    <name evidence="1" type="ORF">QFC21_003758</name>
</gene>
<evidence type="ECO:0000313" key="1">
    <source>
        <dbReference type="EMBL" id="KAJ9099760.1"/>
    </source>
</evidence>
<comment type="caution">
    <text evidence="1">The sequence shown here is derived from an EMBL/GenBank/DDBJ whole genome shotgun (WGS) entry which is preliminary data.</text>
</comment>
<protein>
    <submittedName>
        <fullName evidence="1">Uncharacterized protein</fullName>
    </submittedName>
</protein>
<evidence type="ECO:0000313" key="2">
    <source>
        <dbReference type="Proteomes" id="UP001227268"/>
    </source>
</evidence>
<proteinExistence type="predicted"/>
<accession>A0ACC2VK27</accession>